<dbReference type="InterPro" id="IPR010133">
    <property type="entry name" value="Bacteriocin_signal_seq"/>
</dbReference>
<sequence length="82" mass="8554">MKELTKNEMQAVSGAGLFDSVLGIVGNIFEPVRNAIGGAIYNVLSPILTPVLNAVAQGVGGVLAKFIELLGNKLNDDFGPKQ</sequence>
<evidence type="ECO:0000313" key="1">
    <source>
        <dbReference type="EMBL" id="SFR04201.1"/>
    </source>
</evidence>
<dbReference type="EMBL" id="FOYJ01000002">
    <property type="protein sequence ID" value="SFR04201.1"/>
    <property type="molecule type" value="Genomic_DNA"/>
</dbReference>
<dbReference type="Proteomes" id="UP000199173">
    <property type="component" value="Unassembled WGS sequence"/>
</dbReference>
<organism evidence="1 4">
    <name type="scientific">Kosakonia radicincitans</name>
    <dbReference type="NCBI Taxonomy" id="283686"/>
    <lineage>
        <taxon>Bacteria</taxon>
        <taxon>Pseudomonadati</taxon>
        <taxon>Pseudomonadota</taxon>
        <taxon>Gammaproteobacteria</taxon>
        <taxon>Enterobacterales</taxon>
        <taxon>Enterobacteriaceae</taxon>
        <taxon>Kosakonia</taxon>
    </lineage>
</organism>
<protein>
    <submittedName>
        <fullName evidence="1">Bacteriocin-type signal sequence-containing protein</fullName>
    </submittedName>
</protein>
<evidence type="ECO:0000313" key="3">
    <source>
        <dbReference type="Proteomes" id="UP000198760"/>
    </source>
</evidence>
<dbReference type="AlphaFoldDB" id="A0AAX2EPF6"/>
<evidence type="ECO:0000313" key="2">
    <source>
        <dbReference type="EMBL" id="SFT56581.1"/>
    </source>
</evidence>
<gene>
    <name evidence="2" type="ORF">SAMN03159428_01083</name>
    <name evidence="1" type="ORF">SAMN03159514_01261</name>
</gene>
<proteinExistence type="predicted"/>
<dbReference type="EMBL" id="FPAV01000002">
    <property type="protein sequence ID" value="SFT56581.1"/>
    <property type="molecule type" value="Genomic_DNA"/>
</dbReference>
<reference evidence="3 4" key="1">
    <citation type="submission" date="2016-10" db="EMBL/GenBank/DDBJ databases">
        <authorList>
            <person name="Varghese N."/>
            <person name="Submissions S."/>
        </authorList>
    </citation>
    <scope>NUCLEOTIDE SEQUENCE [LARGE SCALE GENOMIC DNA]</scope>
    <source>
        <strain evidence="2 3">NFIX06</strain>
        <strain evidence="1 4">NFIX08</strain>
    </source>
</reference>
<dbReference type="Proteomes" id="UP000198760">
    <property type="component" value="Unassembled WGS sequence"/>
</dbReference>
<accession>A0AAX2EPF6</accession>
<comment type="caution">
    <text evidence="1">The sequence shown here is derived from an EMBL/GenBank/DDBJ whole genome shotgun (WGS) entry which is preliminary data.</text>
</comment>
<dbReference type="RefSeq" id="WP_007375106.1">
    <property type="nucleotide sequence ID" value="NZ_CABVLS010000011.1"/>
</dbReference>
<evidence type="ECO:0000313" key="4">
    <source>
        <dbReference type="Proteomes" id="UP000199173"/>
    </source>
</evidence>
<dbReference type="KEGG" id="krd:A3780_11315"/>
<name>A0AAX2EPF6_9ENTR</name>
<keyword evidence="3" id="KW-1185">Reference proteome</keyword>
<dbReference type="GeneID" id="66392562"/>
<dbReference type="NCBIfam" id="TIGR01847">
    <property type="entry name" value="bacteriocin_sig"/>
    <property type="match status" value="1"/>
</dbReference>